<keyword evidence="3" id="KW-1185">Reference proteome</keyword>
<keyword evidence="2" id="KW-0238">DNA-binding</keyword>
<proteinExistence type="predicted"/>
<dbReference type="PANTHER" id="PTHR36444:SF2">
    <property type="entry name" value="TRANSCRIPTIONAL REGULATOR PROTEIN YOBU-RELATED"/>
    <property type="match status" value="1"/>
</dbReference>
<dbReference type="OrthoDB" id="8560232at2"/>
<dbReference type="Pfam" id="PF14526">
    <property type="entry name" value="Cass2"/>
    <property type="match status" value="1"/>
</dbReference>
<dbReference type="InterPro" id="IPR011256">
    <property type="entry name" value="Reg_factor_effector_dom_sf"/>
</dbReference>
<gene>
    <name evidence="2" type="ORF">SAMN06265219_104213</name>
</gene>
<dbReference type="GO" id="GO:0003677">
    <property type="term" value="F:DNA binding"/>
    <property type="evidence" value="ECO:0007669"/>
    <property type="project" value="UniProtKB-KW"/>
</dbReference>
<dbReference type="PANTHER" id="PTHR36444">
    <property type="entry name" value="TRANSCRIPTIONAL REGULATOR PROTEIN YOBU-RELATED"/>
    <property type="match status" value="1"/>
</dbReference>
<dbReference type="SMART" id="SM00871">
    <property type="entry name" value="AraC_E_bind"/>
    <property type="match status" value="1"/>
</dbReference>
<reference evidence="2 3" key="1">
    <citation type="submission" date="2017-05" db="EMBL/GenBank/DDBJ databases">
        <authorList>
            <person name="Varghese N."/>
            <person name="Submissions S."/>
        </authorList>
    </citation>
    <scope>NUCLEOTIDE SEQUENCE [LARGE SCALE GENOMIC DNA]</scope>
    <source>
        <strain evidence="2 3">DSM 21985</strain>
    </source>
</reference>
<protein>
    <submittedName>
        <fullName evidence="2">Predicted transcriptional regulator YdeE, contains AraC-type DNA-binding domain</fullName>
    </submittedName>
</protein>
<dbReference type="Proteomes" id="UP000317557">
    <property type="component" value="Unassembled WGS sequence"/>
</dbReference>
<dbReference type="EMBL" id="FXTP01000004">
    <property type="protein sequence ID" value="SMO55072.1"/>
    <property type="molecule type" value="Genomic_DNA"/>
</dbReference>
<dbReference type="Gene3D" id="3.20.80.10">
    <property type="entry name" value="Regulatory factor, effector binding domain"/>
    <property type="match status" value="1"/>
</dbReference>
<evidence type="ECO:0000313" key="2">
    <source>
        <dbReference type="EMBL" id="SMO55072.1"/>
    </source>
</evidence>
<dbReference type="InterPro" id="IPR029441">
    <property type="entry name" value="Cass2"/>
</dbReference>
<organism evidence="2 3">
    <name type="scientific">Gracilimonas mengyeensis</name>
    <dbReference type="NCBI Taxonomy" id="1302730"/>
    <lineage>
        <taxon>Bacteria</taxon>
        <taxon>Pseudomonadati</taxon>
        <taxon>Balneolota</taxon>
        <taxon>Balneolia</taxon>
        <taxon>Balneolales</taxon>
        <taxon>Balneolaceae</taxon>
        <taxon>Gracilimonas</taxon>
    </lineage>
</organism>
<dbReference type="AlphaFoldDB" id="A0A521C6J4"/>
<name>A0A521C6J4_9BACT</name>
<feature type="domain" description="AraC effector-binding" evidence="1">
    <location>
        <begin position="1"/>
        <end position="145"/>
    </location>
</feature>
<dbReference type="RefSeq" id="WP_142453814.1">
    <property type="nucleotide sequence ID" value="NZ_FXTP01000004.1"/>
</dbReference>
<evidence type="ECO:0000259" key="1">
    <source>
        <dbReference type="SMART" id="SM00871"/>
    </source>
</evidence>
<dbReference type="InterPro" id="IPR010499">
    <property type="entry name" value="AraC_E-bd"/>
</dbReference>
<dbReference type="InterPro" id="IPR053182">
    <property type="entry name" value="YobU-like_regulator"/>
</dbReference>
<accession>A0A521C6J4</accession>
<evidence type="ECO:0000313" key="3">
    <source>
        <dbReference type="Proteomes" id="UP000317557"/>
    </source>
</evidence>
<sequence length="148" mass="17146">MKIVQKEAFFVTGIIVHAQWEELWEVMPKAWNTLFKRYPEIENRTDDVLMDISLKKEDGLYTQLIGAQTNKENQLPPKGMETVAIPAKTYIHYRHEGSLQEIADSFGKIYNWAKKEEVKAGDFKLDIGYTTSGEEEYHDLYVEVLSGK</sequence>
<dbReference type="SUPFAM" id="SSF55136">
    <property type="entry name" value="Probable bacterial effector-binding domain"/>
    <property type="match status" value="1"/>
</dbReference>